<dbReference type="PANTHER" id="PTHR33266">
    <property type="entry name" value="CHROMOSOME 15, WHOLE GENOME SHOTGUN SEQUENCE"/>
    <property type="match status" value="1"/>
</dbReference>
<reference evidence="1" key="1">
    <citation type="submission" date="2021-06" db="EMBL/GenBank/DDBJ databases">
        <authorList>
            <person name="Kallberg Y."/>
            <person name="Tangrot J."/>
            <person name="Rosling A."/>
        </authorList>
    </citation>
    <scope>NUCLEOTIDE SEQUENCE</scope>
    <source>
        <strain evidence="1">FL130A</strain>
    </source>
</reference>
<comment type="caution">
    <text evidence="1">The sequence shown here is derived from an EMBL/GenBank/DDBJ whole genome shotgun (WGS) entry which is preliminary data.</text>
</comment>
<sequence>AIRSGMVEAGYRGELVARIILIRAWDDCARNHRNKTIANQYSSPVSIAEFIHALFGIDLVQFVMQQKQKQELEDDRDGLSSGHLFSQSDVEKLANAKILFTSFAYIMYTPSKEDLLQFLLRGTAIICKRNQKGIDFIIPALLANGDQYIVDERFITYALLSIKNSKYDNQYAESTTSKLSPIFAEIEEDADHPYLSIYMQLGSDDDSLSLARELGVMTSSQKKLAKNILKEKVVAETSKKGRVAAGASQRVYRQKHQISLVAIGKSDTIYPCLAELDSKNDKDE</sequence>
<dbReference type="OrthoDB" id="5577658at2759"/>
<dbReference type="PANTHER" id="PTHR33266:SF1">
    <property type="entry name" value="F-BOX DOMAIN-CONTAINING PROTEIN"/>
    <property type="match status" value="1"/>
</dbReference>
<organism evidence="1 2">
    <name type="scientific">Ambispora leptoticha</name>
    <dbReference type="NCBI Taxonomy" id="144679"/>
    <lineage>
        <taxon>Eukaryota</taxon>
        <taxon>Fungi</taxon>
        <taxon>Fungi incertae sedis</taxon>
        <taxon>Mucoromycota</taxon>
        <taxon>Glomeromycotina</taxon>
        <taxon>Glomeromycetes</taxon>
        <taxon>Archaeosporales</taxon>
        <taxon>Ambisporaceae</taxon>
        <taxon>Ambispora</taxon>
    </lineage>
</organism>
<feature type="non-terminal residue" evidence="1">
    <location>
        <position position="1"/>
    </location>
</feature>
<evidence type="ECO:0000313" key="2">
    <source>
        <dbReference type="Proteomes" id="UP000789508"/>
    </source>
</evidence>
<proteinExistence type="predicted"/>
<dbReference type="Proteomes" id="UP000789508">
    <property type="component" value="Unassembled WGS sequence"/>
</dbReference>
<evidence type="ECO:0000313" key="1">
    <source>
        <dbReference type="EMBL" id="CAG8757319.1"/>
    </source>
</evidence>
<dbReference type="EMBL" id="CAJVPS010044323">
    <property type="protein sequence ID" value="CAG8757319.1"/>
    <property type="molecule type" value="Genomic_DNA"/>
</dbReference>
<name>A0A9N9IZ42_9GLOM</name>
<dbReference type="AlphaFoldDB" id="A0A9N9IZ42"/>
<protein>
    <submittedName>
        <fullName evidence="1">12491_t:CDS:1</fullName>
    </submittedName>
</protein>
<feature type="non-terminal residue" evidence="1">
    <location>
        <position position="284"/>
    </location>
</feature>
<accession>A0A9N9IZ42</accession>
<gene>
    <name evidence="1" type="ORF">ALEPTO_LOCUS13533</name>
</gene>
<keyword evidence="2" id="KW-1185">Reference proteome</keyword>